<dbReference type="EMBL" id="JBEPME010000001">
    <property type="protein sequence ID" value="MET3655439.1"/>
    <property type="molecule type" value="Genomic_DNA"/>
</dbReference>
<sequence length="274" mass="31660">MLHYETHNLGPQHEWVVFLHGLGGNSNIWYKQIKEFKKHFNLLFIDLRDHGGSANYEPEMLTYTPEILAKDVVKVMDCLSIEKAHFAGISLGSVVLHAMHIYAPGRIKSMILGGAIIRLTSVAKVILRTGNLLKSVVPYMWLYKTFARILMPKAHHKKSRDVFILEAKKIRQKGFIKWYRFAAKVCEIYPRIDCEKHEIPKMYIMGDQDYMFLGPVEEDTIKDKSARLHIIEQCGHVCNIEKHKEFNQIAIQFIKEQVKVEQELLATSKLVSIA</sequence>
<dbReference type="InterPro" id="IPR029058">
    <property type="entry name" value="AB_hydrolase_fold"/>
</dbReference>
<dbReference type="InterPro" id="IPR050266">
    <property type="entry name" value="AB_hydrolase_sf"/>
</dbReference>
<accession>A0ABV2K2Z6</accession>
<reference evidence="2 3" key="1">
    <citation type="submission" date="2024-06" db="EMBL/GenBank/DDBJ databases">
        <title>Sorghum-associated microbial communities from plants grown in Nebraska, USA.</title>
        <authorList>
            <person name="Schachtman D."/>
        </authorList>
    </citation>
    <scope>NUCLEOTIDE SEQUENCE [LARGE SCALE GENOMIC DNA]</scope>
    <source>
        <strain evidence="2 3">1288</strain>
    </source>
</reference>
<feature type="domain" description="AB hydrolase-1" evidence="1">
    <location>
        <begin position="15"/>
        <end position="119"/>
    </location>
</feature>
<proteinExistence type="predicted"/>
<gene>
    <name evidence="2" type="ORF">ABIC55_000523</name>
</gene>
<dbReference type="InterPro" id="IPR000073">
    <property type="entry name" value="AB_hydrolase_1"/>
</dbReference>
<dbReference type="PANTHER" id="PTHR43798">
    <property type="entry name" value="MONOACYLGLYCEROL LIPASE"/>
    <property type="match status" value="1"/>
</dbReference>
<dbReference type="Proteomes" id="UP001549104">
    <property type="component" value="Unassembled WGS sequence"/>
</dbReference>
<dbReference type="SUPFAM" id="SSF53474">
    <property type="entry name" value="alpha/beta-Hydrolases"/>
    <property type="match status" value="1"/>
</dbReference>
<evidence type="ECO:0000259" key="1">
    <source>
        <dbReference type="Pfam" id="PF00561"/>
    </source>
</evidence>
<evidence type="ECO:0000313" key="3">
    <source>
        <dbReference type="Proteomes" id="UP001549104"/>
    </source>
</evidence>
<protein>
    <submittedName>
        <fullName evidence="2">Pimeloyl-ACP methyl ester carboxylesterase</fullName>
    </submittedName>
</protein>
<keyword evidence="3" id="KW-1185">Reference proteome</keyword>
<dbReference type="PANTHER" id="PTHR43798:SF33">
    <property type="entry name" value="HYDROLASE, PUTATIVE (AFU_ORTHOLOGUE AFUA_2G14860)-RELATED"/>
    <property type="match status" value="1"/>
</dbReference>
<dbReference type="Pfam" id="PF00561">
    <property type="entry name" value="Abhydrolase_1"/>
    <property type="match status" value="1"/>
</dbReference>
<name>A0ABV2K2Z6_SPOPS</name>
<dbReference type="RefSeq" id="WP_342539125.1">
    <property type="nucleotide sequence ID" value="NZ_JBEPME010000001.1"/>
</dbReference>
<organism evidence="2 3">
    <name type="scientific">Sporosarcina psychrophila</name>
    <name type="common">Bacillus psychrophilus</name>
    <dbReference type="NCBI Taxonomy" id="1476"/>
    <lineage>
        <taxon>Bacteria</taxon>
        <taxon>Bacillati</taxon>
        <taxon>Bacillota</taxon>
        <taxon>Bacilli</taxon>
        <taxon>Bacillales</taxon>
        <taxon>Caryophanaceae</taxon>
        <taxon>Sporosarcina</taxon>
    </lineage>
</organism>
<dbReference type="Gene3D" id="3.40.50.1820">
    <property type="entry name" value="alpha/beta hydrolase"/>
    <property type="match status" value="1"/>
</dbReference>
<evidence type="ECO:0000313" key="2">
    <source>
        <dbReference type="EMBL" id="MET3655439.1"/>
    </source>
</evidence>
<comment type="caution">
    <text evidence="2">The sequence shown here is derived from an EMBL/GenBank/DDBJ whole genome shotgun (WGS) entry which is preliminary data.</text>
</comment>